<dbReference type="Gene3D" id="1.10.3820.10">
    <property type="entry name" value="Di-heme elbow motif domain"/>
    <property type="match status" value="1"/>
</dbReference>
<proteinExistence type="inferred from homology"/>
<dbReference type="RefSeq" id="WP_136080060.1">
    <property type="nucleotide sequence ID" value="NZ_CAAHFG010000001.1"/>
</dbReference>
<dbReference type="PANTHER" id="PTHR30333">
    <property type="entry name" value="CYTOCHROME C-TYPE PROTEIN"/>
    <property type="match status" value="1"/>
</dbReference>
<evidence type="ECO:0000256" key="7">
    <source>
        <dbReference type="ARBA" id="ARBA00022723"/>
    </source>
</evidence>
<feature type="binding site" description="axial binding residue" evidence="14">
    <location>
        <position position="142"/>
    </location>
    <ligand>
        <name>heme</name>
        <dbReference type="ChEBI" id="CHEBI:30413"/>
        <label>4</label>
    </ligand>
    <ligandPart>
        <name>Fe</name>
        <dbReference type="ChEBI" id="CHEBI:18248"/>
    </ligandPart>
</feature>
<evidence type="ECO:0000256" key="12">
    <source>
        <dbReference type="PIRNR" id="PIRNR000013"/>
    </source>
</evidence>
<evidence type="ECO:0000313" key="16">
    <source>
        <dbReference type="EMBL" id="VGO14591.1"/>
    </source>
</evidence>
<dbReference type="AlphaFoldDB" id="A0A6C2U4X3"/>
<keyword evidence="9" id="KW-1133">Transmembrane helix</keyword>
<evidence type="ECO:0000256" key="4">
    <source>
        <dbReference type="ARBA" id="ARBA00022475"/>
    </source>
</evidence>
<dbReference type="InterPro" id="IPR038266">
    <property type="entry name" value="NapC/NirT_cytc_sf"/>
</dbReference>
<evidence type="ECO:0000256" key="8">
    <source>
        <dbReference type="ARBA" id="ARBA00022982"/>
    </source>
</evidence>
<dbReference type="GO" id="GO:0020037">
    <property type="term" value="F:heme binding"/>
    <property type="evidence" value="ECO:0007669"/>
    <property type="project" value="InterPro"/>
</dbReference>
<feature type="binding site" description="covalent" evidence="13">
    <location>
        <position position="141"/>
    </location>
    <ligand>
        <name>heme</name>
        <dbReference type="ChEBI" id="CHEBI:30413"/>
        <label>4</label>
    </ligand>
</feature>
<evidence type="ECO:0000256" key="14">
    <source>
        <dbReference type="PIRSR" id="PIRSR000013-2"/>
    </source>
</evidence>
<dbReference type="Pfam" id="PF03264">
    <property type="entry name" value="Cytochrom_NNT"/>
    <property type="match status" value="1"/>
</dbReference>
<feature type="binding site" description="covalent" evidence="13">
    <location>
        <position position="114"/>
    </location>
    <ligand>
        <name>heme</name>
        <dbReference type="ChEBI" id="CHEBI:30413"/>
        <label>3</label>
    </ligand>
</feature>
<dbReference type="EMBL" id="CAAHFG010000001">
    <property type="protein sequence ID" value="VGO14591.1"/>
    <property type="molecule type" value="Genomic_DNA"/>
</dbReference>
<keyword evidence="8 12" id="KW-0249">Electron transport</keyword>
<feature type="binding site" description="axial binding residue" evidence="14">
    <location>
        <position position="147"/>
    </location>
    <ligand>
        <name>heme</name>
        <dbReference type="ChEBI" id="CHEBI:30413"/>
        <label>2</label>
    </ligand>
    <ligandPart>
        <name>Fe</name>
        <dbReference type="ChEBI" id="CHEBI:18248"/>
    </ligandPart>
</feature>
<gene>
    <name evidence="16" type="primary">nrfH</name>
    <name evidence="16" type="ORF">PDESU_03154</name>
</gene>
<dbReference type="PIRSF" id="PIRSF000013">
    <property type="entry name" value="4_hem_cytochrm_NapC"/>
    <property type="match status" value="1"/>
</dbReference>
<dbReference type="SUPFAM" id="SSF48695">
    <property type="entry name" value="Multiheme cytochromes"/>
    <property type="match status" value="1"/>
</dbReference>
<evidence type="ECO:0000256" key="5">
    <source>
        <dbReference type="ARBA" id="ARBA00022617"/>
    </source>
</evidence>
<keyword evidence="3 12" id="KW-0813">Transport</keyword>
<keyword evidence="10 12" id="KW-0408">Iron</keyword>
<keyword evidence="7 12" id="KW-0479">Metal-binding</keyword>
<keyword evidence="17" id="KW-1185">Reference proteome</keyword>
<feature type="binding site" description="covalent" evidence="13">
    <location>
        <position position="43"/>
    </location>
    <ligand>
        <name>heme</name>
        <dbReference type="ChEBI" id="CHEBI:30413"/>
        <label>1</label>
    </ligand>
</feature>
<dbReference type="GO" id="GO:0046872">
    <property type="term" value="F:metal ion binding"/>
    <property type="evidence" value="ECO:0007669"/>
    <property type="project" value="UniProtKB-KW"/>
</dbReference>
<dbReference type="GO" id="GO:0005886">
    <property type="term" value="C:plasma membrane"/>
    <property type="evidence" value="ECO:0007669"/>
    <property type="project" value="UniProtKB-SubCell"/>
</dbReference>
<dbReference type="GO" id="GO:0022900">
    <property type="term" value="P:electron transport chain"/>
    <property type="evidence" value="ECO:0007669"/>
    <property type="project" value="InterPro"/>
</dbReference>
<comment type="subcellular location">
    <subcellularLocation>
        <location evidence="1">Cell membrane</location>
        <topology evidence="1">Single-pass membrane protein</topology>
    </subcellularLocation>
</comment>
<feature type="binding site" evidence="13">
    <location>
        <position position="76"/>
    </location>
    <ligand>
        <name>a menaquinol</name>
        <dbReference type="ChEBI" id="CHEBI:18151"/>
    </ligand>
</feature>
<evidence type="ECO:0000256" key="9">
    <source>
        <dbReference type="ARBA" id="ARBA00022989"/>
    </source>
</evidence>
<dbReference type="Proteomes" id="UP000366872">
    <property type="component" value="Unassembled WGS sequence"/>
</dbReference>
<dbReference type="NCBIfam" id="TIGR03153">
    <property type="entry name" value="cytochr_NrfH"/>
    <property type="match status" value="1"/>
</dbReference>
<comment type="cofactor">
    <cofactor evidence="13">
        <name>heme</name>
        <dbReference type="ChEBI" id="CHEBI:30413"/>
    </cofactor>
    <text evidence="13">Binds 4 heme groups per subunit.</text>
</comment>
<keyword evidence="11" id="KW-0472">Membrane</keyword>
<feature type="binding site" description="axial binding residue" evidence="14">
    <location>
        <position position="118"/>
    </location>
    <ligand>
        <name>heme</name>
        <dbReference type="ChEBI" id="CHEBI:30413"/>
        <label>3</label>
    </ligand>
    <ligandPart>
        <name>Fe</name>
        <dbReference type="ChEBI" id="CHEBI:18248"/>
    </ligandPart>
</feature>
<keyword evidence="6" id="KW-0812">Transmembrane</keyword>
<dbReference type="GO" id="GO:0019333">
    <property type="term" value="P:denitrification pathway"/>
    <property type="evidence" value="ECO:0007669"/>
    <property type="project" value="InterPro"/>
</dbReference>
<dbReference type="GO" id="GO:0009055">
    <property type="term" value="F:electron transfer activity"/>
    <property type="evidence" value="ECO:0007669"/>
    <property type="project" value="TreeGrafter"/>
</dbReference>
<feature type="binding site" description="covalent" evidence="13">
    <location>
        <position position="117"/>
    </location>
    <ligand>
        <name>heme</name>
        <dbReference type="ChEBI" id="CHEBI:30413"/>
        <label>3</label>
    </ligand>
</feature>
<dbReference type="InterPro" id="IPR005126">
    <property type="entry name" value="NapC/NirT_cyt_c_N"/>
</dbReference>
<accession>A0A6C2U4X3</accession>
<evidence type="ECO:0000256" key="6">
    <source>
        <dbReference type="ARBA" id="ARBA00022692"/>
    </source>
</evidence>
<dbReference type="PANTHER" id="PTHR30333:SF1">
    <property type="entry name" value="CYTOCHROME C-TYPE PROTEIN NAPC"/>
    <property type="match status" value="1"/>
</dbReference>
<evidence type="ECO:0000259" key="15">
    <source>
        <dbReference type="Pfam" id="PF03264"/>
    </source>
</evidence>
<name>A0A6C2U4X3_PONDE</name>
<organism evidence="16 17">
    <name type="scientific">Pontiella desulfatans</name>
    <dbReference type="NCBI Taxonomy" id="2750659"/>
    <lineage>
        <taxon>Bacteria</taxon>
        <taxon>Pseudomonadati</taxon>
        <taxon>Kiritimatiellota</taxon>
        <taxon>Kiritimatiellia</taxon>
        <taxon>Kiritimatiellales</taxon>
        <taxon>Pontiellaceae</taxon>
        <taxon>Pontiella</taxon>
    </lineage>
</organism>
<sequence>MLSKKATILAVILGILVGTGAFTMRYAEGLSYLSADPKACANCHIMNPQYDSWQKSSHHAVATCVDCHLPHDFVGKYVAKAENGYHHSKAFTTQDFHEPIMIKGKNHRILQHNCVECHEDMVHEMFKRDISDPDAVQCIHCHADVGHGSLPTSIGGADRGLKRERENHE</sequence>
<feature type="binding site" evidence="13">
    <location>
        <position position="67"/>
    </location>
    <ligand>
        <name>a menaquinol</name>
        <dbReference type="ChEBI" id="CHEBI:18151"/>
    </ligand>
</feature>
<feature type="domain" description="NapC/NirT cytochrome c N-terminal" evidence="15">
    <location>
        <begin position="4"/>
        <end position="88"/>
    </location>
</feature>
<evidence type="ECO:0000313" key="17">
    <source>
        <dbReference type="Proteomes" id="UP000366872"/>
    </source>
</evidence>
<comment type="similarity">
    <text evidence="2">Belongs to the NapC/NirT/NrfH family.</text>
</comment>
<evidence type="ECO:0000256" key="11">
    <source>
        <dbReference type="ARBA" id="ARBA00023136"/>
    </source>
</evidence>
<feature type="binding site" description="covalent" evidence="13">
    <location>
        <position position="40"/>
    </location>
    <ligand>
        <name>heme</name>
        <dbReference type="ChEBI" id="CHEBI:30413"/>
        <label>1</label>
    </ligand>
</feature>
<evidence type="ECO:0000256" key="1">
    <source>
        <dbReference type="ARBA" id="ARBA00004162"/>
    </source>
</evidence>
<feature type="binding site" description="covalent" evidence="13">
    <location>
        <position position="64"/>
    </location>
    <ligand>
        <name>heme</name>
        <dbReference type="ChEBI" id="CHEBI:30413"/>
        <label>2</label>
    </ligand>
</feature>
<dbReference type="GO" id="GO:0009061">
    <property type="term" value="P:anaerobic respiration"/>
    <property type="evidence" value="ECO:0007669"/>
    <property type="project" value="TreeGrafter"/>
</dbReference>
<feature type="binding site" description="covalent" evidence="13">
    <location>
        <position position="138"/>
    </location>
    <ligand>
        <name>heme</name>
        <dbReference type="ChEBI" id="CHEBI:30413"/>
        <label>4</label>
    </ligand>
</feature>
<feature type="binding site" description="axial binding residue" evidence="14">
    <location>
        <position position="68"/>
    </location>
    <ligand>
        <name>heme</name>
        <dbReference type="ChEBI" id="CHEBI:30413"/>
        <label>2</label>
    </ligand>
    <ligandPart>
        <name>Fe</name>
        <dbReference type="ChEBI" id="CHEBI:18248"/>
    </ligandPart>
</feature>
<feature type="binding site" description="axial binding residue" evidence="14">
    <location>
        <position position="46"/>
    </location>
    <ligand>
        <name>heme</name>
        <dbReference type="ChEBI" id="CHEBI:30413"/>
        <label>1</label>
    </ligand>
    <ligandPart>
        <name>Fe</name>
        <dbReference type="ChEBI" id="CHEBI:18248"/>
    </ligandPart>
</feature>
<keyword evidence="4" id="KW-1003">Cell membrane</keyword>
<protein>
    <recommendedName>
        <fullName evidence="12">Cytochrome c-type protein</fullName>
    </recommendedName>
</protein>
<dbReference type="InterPro" id="IPR051174">
    <property type="entry name" value="Cytochrome_c-type_ET"/>
</dbReference>
<dbReference type="InterPro" id="IPR036280">
    <property type="entry name" value="Multihaem_cyt_sf"/>
</dbReference>
<keyword evidence="5 12" id="KW-0349">Heme</keyword>
<dbReference type="InterPro" id="IPR024717">
    <property type="entry name" value="NapC/NirT/NrfH"/>
</dbReference>
<dbReference type="InterPro" id="IPR017571">
    <property type="entry name" value="NrfH"/>
</dbReference>
<evidence type="ECO:0000256" key="10">
    <source>
        <dbReference type="ARBA" id="ARBA00023004"/>
    </source>
</evidence>
<feature type="binding site" description="axial binding residue" evidence="14">
    <location>
        <position position="59"/>
    </location>
    <ligand>
        <name>heme</name>
        <dbReference type="ChEBI" id="CHEBI:30413"/>
        <label>3</label>
    </ligand>
    <ligandPart>
        <name>Fe</name>
        <dbReference type="ChEBI" id="CHEBI:18248"/>
    </ligandPart>
</feature>
<comment type="PTM">
    <text evidence="12">Binds 4 heme groups per subunit.</text>
</comment>
<evidence type="ECO:0000256" key="2">
    <source>
        <dbReference type="ARBA" id="ARBA00007395"/>
    </source>
</evidence>
<reference evidence="16 17" key="1">
    <citation type="submission" date="2019-04" db="EMBL/GenBank/DDBJ databases">
        <authorList>
            <person name="Van Vliet M D."/>
        </authorList>
    </citation>
    <scope>NUCLEOTIDE SEQUENCE [LARGE SCALE GENOMIC DNA]</scope>
    <source>
        <strain evidence="16 17">F1</strain>
    </source>
</reference>
<evidence type="ECO:0000256" key="13">
    <source>
        <dbReference type="PIRSR" id="PIRSR000013-1"/>
    </source>
</evidence>
<evidence type="ECO:0000256" key="3">
    <source>
        <dbReference type="ARBA" id="ARBA00022448"/>
    </source>
</evidence>